<reference evidence="1 2" key="1">
    <citation type="journal article" date="2024" name="Syst. Appl. Microbiol.">
        <title>Evidence for the occurrence of Acinetobacter faecalis in cattle feces and its emended description.</title>
        <authorList>
            <person name="Kyselkova M."/>
            <person name="Xanthopoulou K."/>
            <person name="Shestivska V."/>
            <person name="Spanelova P."/>
            <person name="Maixnerova M."/>
            <person name="Higgins P.G."/>
            <person name="Nemec A."/>
        </authorList>
    </citation>
    <scope>NUCLEOTIDE SEQUENCE [LARGE SCALE GENOMIC DNA]</scope>
    <source>
        <strain evidence="1 2">ANC 7225</strain>
    </source>
</reference>
<dbReference type="InterPro" id="IPR036390">
    <property type="entry name" value="WH_DNA-bd_sf"/>
</dbReference>
<organism evidence="1 2">
    <name type="scientific">Acinetobacter faecalis</name>
    <dbReference type="NCBI Taxonomy" id="2665161"/>
    <lineage>
        <taxon>Bacteria</taxon>
        <taxon>Pseudomonadati</taxon>
        <taxon>Pseudomonadota</taxon>
        <taxon>Gammaproteobacteria</taxon>
        <taxon>Moraxellales</taxon>
        <taxon>Moraxellaceae</taxon>
        <taxon>Acinetobacter</taxon>
    </lineage>
</organism>
<proteinExistence type="predicted"/>
<evidence type="ECO:0000313" key="1">
    <source>
        <dbReference type="EMBL" id="MDY6550760.1"/>
    </source>
</evidence>
<comment type="caution">
    <text evidence="1">The sequence shown here is derived from an EMBL/GenBank/DDBJ whole genome shotgun (WGS) entry which is preliminary data.</text>
</comment>
<dbReference type="SUPFAM" id="SSF46785">
    <property type="entry name" value="Winged helix' DNA-binding domain"/>
    <property type="match status" value="1"/>
</dbReference>
<dbReference type="Proteomes" id="UP001284094">
    <property type="component" value="Unassembled WGS sequence"/>
</dbReference>
<gene>
    <name evidence="1" type="ORF">SKM48_08325</name>
</gene>
<evidence type="ECO:0000313" key="2">
    <source>
        <dbReference type="Proteomes" id="UP001284094"/>
    </source>
</evidence>
<keyword evidence="2" id="KW-1185">Reference proteome</keyword>
<dbReference type="EMBL" id="JAXHPO010000034">
    <property type="protein sequence ID" value="MDY6550760.1"/>
    <property type="molecule type" value="Genomic_DNA"/>
</dbReference>
<name>A0ABU5GJP7_9GAMM</name>
<accession>A0ABU5GJP7</accession>
<sequence>MKKQFSAVKQTEKIVLVLKNAIQSKGRFSTMDIAEWTGLSRFSANVISRQLVEEGYLISDGCKPLGFKATDKAKQLFWVAV</sequence>
<dbReference type="RefSeq" id="WP_163123680.1">
    <property type="nucleotide sequence ID" value="NZ_JAXHPO010000034.1"/>
</dbReference>
<evidence type="ECO:0008006" key="3">
    <source>
        <dbReference type="Google" id="ProtNLM"/>
    </source>
</evidence>
<protein>
    <recommendedName>
        <fullName evidence="3">MarR family transcriptional regulator</fullName>
    </recommendedName>
</protein>